<feature type="compositionally biased region" description="Polar residues" evidence="1">
    <location>
        <begin position="56"/>
        <end position="66"/>
    </location>
</feature>
<feature type="transmembrane region" description="Helical" evidence="2">
    <location>
        <begin position="286"/>
        <end position="304"/>
    </location>
</feature>
<gene>
    <name evidence="4" type="ORF">BACT_1347</name>
</gene>
<sequence length="352" mass="37671">MKVCAACNAENPDSANFCRKCGTSFAKDAQPEPAAAPEPTTEPTAEGRDVQDQADRQQPQKFQQPASAGASPVPVMAQPQPIAAQTAPIQVQPAPAGQAFAGQQPQSAPQPQPAQVPTQGAMPGAVPGMAPAQQTGPSQFKLFFDWVLAALKKPSLRMATPTWWACVPMFVEAAIVSLLVTIWAAKAASAVLYPAESILSMMGESSRSISVSSSDYFSLFFRGFIGVALVLYALVLIVFLGRKIFGDADTFRQVHDTFAQIVIPFAVFHLALVLLSLVGASVVAGVLFFLSLAFMALLPSYLVAISANHRKLDSFWLWLFAMIAVFFILVLLMIIFSNIAGSAFMGALSRWN</sequence>
<dbReference type="Pfam" id="PF20214">
    <property type="entry name" value="DUF6574"/>
    <property type="match status" value="1"/>
</dbReference>
<keyword evidence="2" id="KW-1133">Transmembrane helix</keyword>
<evidence type="ECO:0000313" key="4">
    <source>
        <dbReference type="EMBL" id="KFI40643.1"/>
    </source>
</evidence>
<dbReference type="EMBL" id="JGYK01000001">
    <property type="protein sequence ID" value="KFI40643.1"/>
    <property type="molecule type" value="Genomic_DNA"/>
</dbReference>
<feature type="region of interest" description="Disordered" evidence="1">
    <location>
        <begin position="96"/>
        <end position="120"/>
    </location>
</feature>
<name>A0A086Z293_9BIFI</name>
<dbReference type="InterPro" id="IPR038587">
    <property type="entry name" value="Ribosomal_eL40_sf"/>
</dbReference>
<evidence type="ECO:0000259" key="3">
    <source>
        <dbReference type="Pfam" id="PF13240"/>
    </source>
</evidence>
<feature type="compositionally biased region" description="Basic and acidic residues" evidence="1">
    <location>
        <begin position="45"/>
        <end position="55"/>
    </location>
</feature>
<dbReference type="eggNOG" id="COG3147">
    <property type="taxonomic scope" value="Bacteria"/>
</dbReference>
<accession>A0A086Z293</accession>
<keyword evidence="5" id="KW-1185">Reference proteome</keyword>
<feature type="region of interest" description="Disordered" evidence="1">
    <location>
        <begin position="27"/>
        <end position="74"/>
    </location>
</feature>
<organism evidence="4 5">
    <name type="scientific">Bifidobacterium actinocoloniiforme DSM 22766</name>
    <dbReference type="NCBI Taxonomy" id="1437605"/>
    <lineage>
        <taxon>Bacteria</taxon>
        <taxon>Bacillati</taxon>
        <taxon>Actinomycetota</taxon>
        <taxon>Actinomycetes</taxon>
        <taxon>Bifidobacteriales</taxon>
        <taxon>Bifidobacteriaceae</taxon>
        <taxon>Bifidobacterium</taxon>
    </lineage>
</organism>
<reference evidence="4 5" key="1">
    <citation type="submission" date="2014-03" db="EMBL/GenBank/DDBJ databases">
        <title>Genomics of Bifidobacteria.</title>
        <authorList>
            <person name="Ventura M."/>
            <person name="Milani C."/>
            <person name="Lugli G.A."/>
        </authorList>
    </citation>
    <scope>NUCLEOTIDE SEQUENCE [LARGE SCALE GENOMIC DNA]</scope>
    <source>
        <strain evidence="4 5">DSM 22766</strain>
    </source>
</reference>
<keyword evidence="2" id="KW-0472">Membrane</keyword>
<dbReference type="OrthoDB" id="3240579at2"/>
<dbReference type="InterPro" id="IPR026870">
    <property type="entry name" value="Zinc_ribbon_dom"/>
</dbReference>
<feature type="transmembrane region" description="Helical" evidence="2">
    <location>
        <begin position="316"/>
        <end position="340"/>
    </location>
</feature>
<dbReference type="Gene3D" id="4.10.1060.50">
    <property type="match status" value="1"/>
</dbReference>
<feature type="compositionally biased region" description="Low complexity" evidence="1">
    <location>
        <begin position="96"/>
        <end position="107"/>
    </location>
</feature>
<protein>
    <recommendedName>
        <fullName evidence="3">Zinc-ribbon domain-containing protein</fullName>
    </recommendedName>
</protein>
<dbReference type="STRING" id="1437605.AB656_05060"/>
<feature type="domain" description="Zinc-ribbon" evidence="3">
    <location>
        <begin position="4"/>
        <end position="24"/>
    </location>
</feature>
<proteinExistence type="predicted"/>
<dbReference type="Pfam" id="PF13240">
    <property type="entry name" value="Zn_Ribbon_1"/>
    <property type="match status" value="1"/>
</dbReference>
<evidence type="ECO:0000256" key="2">
    <source>
        <dbReference type="SAM" id="Phobius"/>
    </source>
</evidence>
<keyword evidence="2" id="KW-0812">Transmembrane</keyword>
<evidence type="ECO:0000313" key="5">
    <source>
        <dbReference type="Proteomes" id="UP000029015"/>
    </source>
</evidence>
<feature type="transmembrane region" description="Helical" evidence="2">
    <location>
        <begin position="261"/>
        <end position="280"/>
    </location>
</feature>
<dbReference type="PATRIC" id="fig|1437605.7.peg.1037"/>
<dbReference type="AlphaFoldDB" id="A0A086Z293"/>
<evidence type="ECO:0000256" key="1">
    <source>
        <dbReference type="SAM" id="MobiDB-lite"/>
    </source>
</evidence>
<feature type="transmembrane region" description="Helical" evidence="2">
    <location>
        <begin position="162"/>
        <end position="185"/>
    </location>
</feature>
<feature type="transmembrane region" description="Helical" evidence="2">
    <location>
        <begin position="219"/>
        <end position="240"/>
    </location>
</feature>
<dbReference type="Proteomes" id="UP000029015">
    <property type="component" value="Unassembled WGS sequence"/>
</dbReference>
<dbReference type="KEGG" id="bact:AB656_05060"/>
<dbReference type="RefSeq" id="WP_033504020.1">
    <property type="nucleotide sequence ID" value="NZ_CP011786.1"/>
</dbReference>
<dbReference type="InterPro" id="IPR046481">
    <property type="entry name" value="DUF6574"/>
</dbReference>
<feature type="compositionally biased region" description="Low complexity" evidence="1">
    <location>
        <begin position="31"/>
        <end position="44"/>
    </location>
</feature>
<comment type="caution">
    <text evidence="4">The sequence shown here is derived from an EMBL/GenBank/DDBJ whole genome shotgun (WGS) entry which is preliminary data.</text>
</comment>